<dbReference type="InterPro" id="IPR056179">
    <property type="entry name" value="DHQS_C"/>
</dbReference>
<dbReference type="FunFam" id="1.20.1090.10:FF:000015">
    <property type="entry name" value="3-dehydroquinate synthase protein"/>
    <property type="match status" value="1"/>
</dbReference>
<dbReference type="CDD" id="cd08199">
    <property type="entry name" value="EEVS"/>
    <property type="match status" value="1"/>
</dbReference>
<sequence>MCTVPEKPCDPVGRSLIGLPPPLLRHLSTATLIAFFKSPSCHLFSPFLFTLSTMSDLQATVNETKHGFHVEGYEKIEYDFTFLDGVFNKSNPQLANCYERWGRTLAVMDANIFDVYGPQIQEYFDHYKLELSIHKTMIGEKAKSIDTLLSIVDSMNKFGVFRKEPVLVVGGGLVTDVAGFACAAYRRNTNYIRIPTTVIGLIDASVSIKVAVNYGNYKNRLGAYHAPMHTFLDFSFLRTLPVAQIRNGFAELIKISTCAHLPTFDLLDKFCEELIGTGFGRADGASQEVRDAADTINRAGIFEMLKLETPNLHEIGLDRVIAYGHTWSPLHELVPEVPLRHGHAISIDMAYSATLAHMRGLISDTDYKRILGLFSRAGLSMDHPQFDEEILDKGTKAILKTRDGKLRAAIPAPLGSCVFLNDVDMEEMYAALRQHKQVMKNYPRQGAGLEAFVDASDTGYTVNAKPTEGVSTKNIASKSLINDDVKVASEAAAAEARKDSVKNGTVDGVDGKINGTNGVNGVNGVHTNGYASNGISNGAH</sequence>
<accession>A0A9P4J7K9</accession>
<dbReference type="PANTHER" id="PTHR43622:SF3">
    <property type="entry name" value="2-EPI-5-EPI-VALIOLONE SYNTHASE"/>
    <property type="match status" value="1"/>
</dbReference>
<dbReference type="PANTHER" id="PTHR43622">
    <property type="entry name" value="3-DEHYDROQUINATE SYNTHASE"/>
    <property type="match status" value="1"/>
</dbReference>
<protein>
    <submittedName>
        <fullName evidence="8">3-dehydroquinate synthase</fullName>
    </submittedName>
</protein>
<keyword evidence="4" id="KW-0520">NAD</keyword>
<keyword evidence="5" id="KW-0456">Lyase</keyword>
<feature type="domain" description="3-dehydroquinate synthase C-terminal" evidence="7">
    <location>
        <begin position="248"/>
        <end position="388"/>
    </location>
</feature>
<dbReference type="GO" id="GO:0000166">
    <property type="term" value="F:nucleotide binding"/>
    <property type="evidence" value="ECO:0007669"/>
    <property type="project" value="UniProtKB-KW"/>
</dbReference>
<comment type="caution">
    <text evidence="8">The sequence shown here is derived from an EMBL/GenBank/DDBJ whole genome shotgun (WGS) entry which is preliminary data.</text>
</comment>
<dbReference type="GO" id="GO:0046872">
    <property type="term" value="F:metal ion binding"/>
    <property type="evidence" value="ECO:0007669"/>
    <property type="project" value="UniProtKB-KW"/>
</dbReference>
<dbReference type="GO" id="GO:0017000">
    <property type="term" value="P:antibiotic biosynthetic process"/>
    <property type="evidence" value="ECO:0007669"/>
    <property type="project" value="InterPro"/>
</dbReference>
<evidence type="ECO:0000256" key="5">
    <source>
        <dbReference type="ARBA" id="ARBA00023239"/>
    </source>
</evidence>
<gene>
    <name evidence="8" type="ORF">K461DRAFT_325490</name>
</gene>
<dbReference type="InterPro" id="IPR035872">
    <property type="entry name" value="EEVS-like"/>
</dbReference>
<dbReference type="Gene3D" id="1.20.1090.10">
    <property type="entry name" value="Dehydroquinate synthase-like - alpha domain"/>
    <property type="match status" value="1"/>
</dbReference>
<evidence type="ECO:0000259" key="6">
    <source>
        <dbReference type="Pfam" id="PF01761"/>
    </source>
</evidence>
<dbReference type="SUPFAM" id="SSF56796">
    <property type="entry name" value="Dehydroquinate synthase-like"/>
    <property type="match status" value="1"/>
</dbReference>
<dbReference type="Pfam" id="PF24621">
    <property type="entry name" value="DHQS_C"/>
    <property type="match status" value="1"/>
</dbReference>
<feature type="domain" description="3-dehydroquinate synthase N-terminal" evidence="6">
    <location>
        <begin position="138"/>
        <end position="246"/>
    </location>
</feature>
<dbReference type="InterPro" id="IPR030960">
    <property type="entry name" value="DHQS/DOIS_N"/>
</dbReference>
<evidence type="ECO:0000256" key="1">
    <source>
        <dbReference type="ARBA" id="ARBA00001911"/>
    </source>
</evidence>
<dbReference type="AlphaFoldDB" id="A0A9P4J7K9"/>
<dbReference type="InterPro" id="IPR050071">
    <property type="entry name" value="Dehydroquinate_synthase"/>
</dbReference>
<dbReference type="Pfam" id="PF01761">
    <property type="entry name" value="DHQ_synthase"/>
    <property type="match status" value="1"/>
</dbReference>
<keyword evidence="3" id="KW-0547">Nucleotide-binding</keyword>
<proteinExistence type="predicted"/>
<dbReference type="FunFam" id="3.40.50.1970:FF:000018">
    <property type="entry name" value="Related to 2-epi-5-epi-valiolone synthase"/>
    <property type="match status" value="1"/>
</dbReference>
<organism evidence="8 9">
    <name type="scientific">Myriangium duriaei CBS 260.36</name>
    <dbReference type="NCBI Taxonomy" id="1168546"/>
    <lineage>
        <taxon>Eukaryota</taxon>
        <taxon>Fungi</taxon>
        <taxon>Dikarya</taxon>
        <taxon>Ascomycota</taxon>
        <taxon>Pezizomycotina</taxon>
        <taxon>Dothideomycetes</taxon>
        <taxon>Dothideomycetidae</taxon>
        <taxon>Myriangiales</taxon>
        <taxon>Myriangiaceae</taxon>
        <taxon>Myriangium</taxon>
    </lineage>
</organism>
<keyword evidence="9" id="KW-1185">Reference proteome</keyword>
<dbReference type="Proteomes" id="UP000799439">
    <property type="component" value="Unassembled WGS sequence"/>
</dbReference>
<evidence type="ECO:0000313" key="8">
    <source>
        <dbReference type="EMBL" id="KAF2156833.1"/>
    </source>
</evidence>
<dbReference type="OrthoDB" id="197068at2759"/>
<evidence type="ECO:0000256" key="2">
    <source>
        <dbReference type="ARBA" id="ARBA00022723"/>
    </source>
</evidence>
<evidence type="ECO:0000256" key="4">
    <source>
        <dbReference type="ARBA" id="ARBA00023027"/>
    </source>
</evidence>
<reference evidence="8" key="1">
    <citation type="journal article" date="2020" name="Stud. Mycol.">
        <title>101 Dothideomycetes genomes: a test case for predicting lifestyles and emergence of pathogens.</title>
        <authorList>
            <person name="Haridas S."/>
            <person name="Albert R."/>
            <person name="Binder M."/>
            <person name="Bloem J."/>
            <person name="Labutti K."/>
            <person name="Salamov A."/>
            <person name="Andreopoulos B."/>
            <person name="Baker S."/>
            <person name="Barry K."/>
            <person name="Bills G."/>
            <person name="Bluhm B."/>
            <person name="Cannon C."/>
            <person name="Castanera R."/>
            <person name="Culley D."/>
            <person name="Daum C."/>
            <person name="Ezra D."/>
            <person name="Gonzalez J."/>
            <person name="Henrissat B."/>
            <person name="Kuo A."/>
            <person name="Liang C."/>
            <person name="Lipzen A."/>
            <person name="Lutzoni F."/>
            <person name="Magnuson J."/>
            <person name="Mondo S."/>
            <person name="Nolan M."/>
            <person name="Ohm R."/>
            <person name="Pangilinan J."/>
            <person name="Park H.-J."/>
            <person name="Ramirez L."/>
            <person name="Alfaro M."/>
            <person name="Sun H."/>
            <person name="Tritt A."/>
            <person name="Yoshinaga Y."/>
            <person name="Zwiers L.-H."/>
            <person name="Turgeon B."/>
            <person name="Goodwin S."/>
            <person name="Spatafora J."/>
            <person name="Crous P."/>
            <person name="Grigoriev I."/>
        </authorList>
    </citation>
    <scope>NUCLEOTIDE SEQUENCE</scope>
    <source>
        <strain evidence="8">CBS 260.36</strain>
    </source>
</reference>
<keyword evidence="2" id="KW-0479">Metal-binding</keyword>
<evidence type="ECO:0000256" key="3">
    <source>
        <dbReference type="ARBA" id="ARBA00022741"/>
    </source>
</evidence>
<dbReference type="Gene3D" id="3.40.50.1970">
    <property type="match status" value="1"/>
</dbReference>
<comment type="cofactor">
    <cofactor evidence="1">
        <name>NAD(+)</name>
        <dbReference type="ChEBI" id="CHEBI:57540"/>
    </cofactor>
</comment>
<evidence type="ECO:0000259" key="7">
    <source>
        <dbReference type="Pfam" id="PF24621"/>
    </source>
</evidence>
<dbReference type="EMBL" id="ML996081">
    <property type="protein sequence ID" value="KAF2156833.1"/>
    <property type="molecule type" value="Genomic_DNA"/>
</dbReference>
<dbReference type="GO" id="GO:0003856">
    <property type="term" value="F:3-dehydroquinate synthase activity"/>
    <property type="evidence" value="ECO:0007669"/>
    <property type="project" value="TreeGrafter"/>
</dbReference>
<evidence type="ECO:0000313" key="9">
    <source>
        <dbReference type="Proteomes" id="UP000799439"/>
    </source>
</evidence>
<name>A0A9P4J7K9_9PEZI</name>